<dbReference type="EC" id="1.8.98.2" evidence="2"/>
<comment type="caution">
    <text evidence="11">The sequence shown here is derived from an EMBL/GenBank/DDBJ whole genome shotgun (WGS) entry which is preliminary data.</text>
</comment>
<dbReference type="PANTHER" id="PTHR21348">
    <property type="match status" value="1"/>
</dbReference>
<comment type="catalytic activity">
    <reaction evidence="8">
        <text>S-hydroxy-S-oxy-L-cysteinyl-[peroxiredoxin] + [protein]-dithiol + ATP = S-hydroxy-L-cysteinyl-[peroxiredoxin] + [protein]-disulfide + ADP + phosphate</text>
        <dbReference type="Rhea" id="RHEA:17545"/>
        <dbReference type="Rhea" id="RHEA-COMP:10593"/>
        <dbReference type="Rhea" id="RHEA-COMP:10594"/>
        <dbReference type="Rhea" id="RHEA-COMP:13681"/>
        <dbReference type="Rhea" id="RHEA-COMP:17976"/>
        <dbReference type="ChEBI" id="CHEBI:29950"/>
        <dbReference type="ChEBI" id="CHEBI:30616"/>
        <dbReference type="ChEBI" id="CHEBI:43474"/>
        <dbReference type="ChEBI" id="CHEBI:50058"/>
        <dbReference type="ChEBI" id="CHEBI:61973"/>
        <dbReference type="ChEBI" id="CHEBI:61974"/>
        <dbReference type="ChEBI" id="CHEBI:456216"/>
        <dbReference type="EC" id="1.8.98.2"/>
    </reaction>
</comment>
<evidence type="ECO:0000256" key="8">
    <source>
        <dbReference type="ARBA" id="ARBA00047514"/>
    </source>
</evidence>
<dbReference type="Pfam" id="PF02195">
    <property type="entry name" value="ParB_N"/>
    <property type="match status" value="1"/>
</dbReference>
<keyword evidence="6" id="KW-0560">Oxidoreductase</keyword>
<evidence type="ECO:0000259" key="10">
    <source>
        <dbReference type="SMART" id="SM00470"/>
    </source>
</evidence>
<dbReference type="PANTHER" id="PTHR21348:SF2">
    <property type="entry name" value="SULFIREDOXIN-1"/>
    <property type="match status" value="1"/>
</dbReference>
<evidence type="ECO:0000256" key="7">
    <source>
        <dbReference type="ARBA" id="ARBA00023157"/>
    </source>
</evidence>
<evidence type="ECO:0000256" key="2">
    <source>
        <dbReference type="ARBA" id="ARBA00013055"/>
    </source>
</evidence>
<sequence>MRVIVSLATALVCLSLARIATAFLAALHQRPGTSTHVRLQAYRSLSERRSENLGPSTSSQVTELRLDQISRPLGKTRSNDAAKVQRLMESIAEIGQQAPIDVLLVDGKYYGFSGCHRFEACQRLGQETIRCRVIPASMEVLHMHMR</sequence>
<keyword evidence="3" id="KW-0547">Nucleotide-binding</keyword>
<keyword evidence="7" id="KW-1015">Disulfide bond</keyword>
<name>A0A835Z2A0_9STRA</name>
<reference evidence="11" key="1">
    <citation type="submission" date="2021-02" db="EMBL/GenBank/DDBJ databases">
        <title>First Annotated Genome of the Yellow-green Alga Tribonema minus.</title>
        <authorList>
            <person name="Mahan K.M."/>
        </authorList>
    </citation>
    <scope>NUCLEOTIDE SEQUENCE</scope>
    <source>
        <strain evidence="11">UTEX B ZZ1240</strain>
    </source>
</reference>
<keyword evidence="5" id="KW-0049">Antioxidant</keyword>
<dbReference type="Proteomes" id="UP000664859">
    <property type="component" value="Unassembled WGS sequence"/>
</dbReference>
<dbReference type="SUPFAM" id="SSF110849">
    <property type="entry name" value="ParB/Sulfiredoxin"/>
    <property type="match status" value="1"/>
</dbReference>
<dbReference type="GO" id="GO:0005524">
    <property type="term" value="F:ATP binding"/>
    <property type="evidence" value="ECO:0007669"/>
    <property type="project" value="UniProtKB-KW"/>
</dbReference>
<feature type="signal peptide" evidence="9">
    <location>
        <begin position="1"/>
        <end position="22"/>
    </location>
</feature>
<dbReference type="OrthoDB" id="10023328at2759"/>
<dbReference type="GO" id="GO:0005737">
    <property type="term" value="C:cytoplasm"/>
    <property type="evidence" value="ECO:0007669"/>
    <property type="project" value="TreeGrafter"/>
</dbReference>
<dbReference type="InterPro" id="IPR036086">
    <property type="entry name" value="ParB/Sulfiredoxin_sf"/>
</dbReference>
<organism evidence="11 12">
    <name type="scientific">Tribonema minus</name>
    <dbReference type="NCBI Taxonomy" id="303371"/>
    <lineage>
        <taxon>Eukaryota</taxon>
        <taxon>Sar</taxon>
        <taxon>Stramenopiles</taxon>
        <taxon>Ochrophyta</taxon>
        <taxon>PX clade</taxon>
        <taxon>Xanthophyceae</taxon>
        <taxon>Tribonematales</taxon>
        <taxon>Tribonemataceae</taxon>
        <taxon>Tribonema</taxon>
    </lineage>
</organism>
<dbReference type="GO" id="GO:0034599">
    <property type="term" value="P:cellular response to oxidative stress"/>
    <property type="evidence" value="ECO:0007669"/>
    <property type="project" value="TreeGrafter"/>
</dbReference>
<gene>
    <name evidence="11" type="ORF">JKP88DRAFT_310889</name>
</gene>
<evidence type="ECO:0000313" key="12">
    <source>
        <dbReference type="Proteomes" id="UP000664859"/>
    </source>
</evidence>
<evidence type="ECO:0000256" key="6">
    <source>
        <dbReference type="ARBA" id="ARBA00023002"/>
    </source>
</evidence>
<dbReference type="SMART" id="SM00470">
    <property type="entry name" value="ParB"/>
    <property type="match status" value="1"/>
</dbReference>
<evidence type="ECO:0000313" key="11">
    <source>
        <dbReference type="EMBL" id="KAG5185916.1"/>
    </source>
</evidence>
<feature type="domain" description="ParB-like N-terminal" evidence="10">
    <location>
        <begin position="62"/>
        <end position="141"/>
    </location>
</feature>
<feature type="chain" id="PRO_5032301794" description="sulfiredoxin" evidence="9">
    <location>
        <begin position="23"/>
        <end position="146"/>
    </location>
</feature>
<dbReference type="AlphaFoldDB" id="A0A835Z2A0"/>
<keyword evidence="4" id="KW-0067">ATP-binding</keyword>
<evidence type="ECO:0000256" key="5">
    <source>
        <dbReference type="ARBA" id="ARBA00022862"/>
    </source>
</evidence>
<dbReference type="InterPro" id="IPR016692">
    <property type="entry name" value="Sulfiredoxin"/>
</dbReference>
<evidence type="ECO:0000256" key="1">
    <source>
        <dbReference type="ARBA" id="ARBA00009609"/>
    </source>
</evidence>
<dbReference type="Gene3D" id="3.90.1530.10">
    <property type="entry name" value="Conserved hypothetical protein from pyrococcus furiosus pfu- 392566-001, ParB domain"/>
    <property type="match status" value="1"/>
</dbReference>
<keyword evidence="12" id="KW-1185">Reference proteome</keyword>
<evidence type="ECO:0000256" key="9">
    <source>
        <dbReference type="SAM" id="SignalP"/>
    </source>
</evidence>
<dbReference type="GO" id="GO:0032542">
    <property type="term" value="F:sulfiredoxin activity"/>
    <property type="evidence" value="ECO:0007669"/>
    <property type="project" value="UniProtKB-EC"/>
</dbReference>
<dbReference type="InterPro" id="IPR003115">
    <property type="entry name" value="ParB_N"/>
</dbReference>
<keyword evidence="9" id="KW-0732">Signal</keyword>
<protein>
    <recommendedName>
        <fullName evidence="2">sulfiredoxin</fullName>
        <ecNumber evidence="2">1.8.98.2</ecNumber>
    </recommendedName>
</protein>
<comment type="similarity">
    <text evidence="1">Belongs to the sulfiredoxin family.</text>
</comment>
<dbReference type="EMBL" id="JAFCMP010000117">
    <property type="protein sequence ID" value="KAG5185916.1"/>
    <property type="molecule type" value="Genomic_DNA"/>
</dbReference>
<accession>A0A835Z2A0</accession>
<proteinExistence type="inferred from homology"/>
<evidence type="ECO:0000256" key="4">
    <source>
        <dbReference type="ARBA" id="ARBA00022840"/>
    </source>
</evidence>
<dbReference type="CDD" id="cd16395">
    <property type="entry name" value="Srx"/>
    <property type="match status" value="1"/>
</dbReference>
<evidence type="ECO:0000256" key="3">
    <source>
        <dbReference type="ARBA" id="ARBA00022741"/>
    </source>
</evidence>